<evidence type="ECO:0000256" key="1">
    <source>
        <dbReference type="SAM" id="MobiDB-lite"/>
    </source>
</evidence>
<proteinExistence type="predicted"/>
<evidence type="ECO:0000259" key="2">
    <source>
        <dbReference type="Pfam" id="PF02798"/>
    </source>
</evidence>
<organism evidence="3 4">
    <name type="scientific">Clitoria ternatea</name>
    <name type="common">Butterfly pea</name>
    <dbReference type="NCBI Taxonomy" id="43366"/>
    <lineage>
        <taxon>Eukaryota</taxon>
        <taxon>Viridiplantae</taxon>
        <taxon>Streptophyta</taxon>
        <taxon>Embryophyta</taxon>
        <taxon>Tracheophyta</taxon>
        <taxon>Spermatophyta</taxon>
        <taxon>Magnoliopsida</taxon>
        <taxon>eudicotyledons</taxon>
        <taxon>Gunneridae</taxon>
        <taxon>Pentapetalae</taxon>
        <taxon>rosids</taxon>
        <taxon>fabids</taxon>
        <taxon>Fabales</taxon>
        <taxon>Fabaceae</taxon>
        <taxon>Papilionoideae</taxon>
        <taxon>50 kb inversion clade</taxon>
        <taxon>NPAAA clade</taxon>
        <taxon>indigoferoid/millettioid clade</taxon>
        <taxon>Phaseoleae</taxon>
        <taxon>Clitoria</taxon>
    </lineage>
</organism>
<comment type="caution">
    <text evidence="3">The sequence shown here is derived from an EMBL/GenBank/DDBJ whole genome shotgun (WGS) entry which is preliminary data.</text>
</comment>
<keyword evidence="4" id="KW-1185">Reference proteome</keyword>
<dbReference type="EMBL" id="JAYKXN010000004">
    <property type="protein sequence ID" value="KAK7293929.1"/>
    <property type="molecule type" value="Genomic_DNA"/>
</dbReference>
<dbReference type="AlphaFoldDB" id="A0AAN9PE00"/>
<feature type="compositionally biased region" description="Polar residues" evidence="1">
    <location>
        <begin position="51"/>
        <end position="61"/>
    </location>
</feature>
<dbReference type="SUPFAM" id="SSF52833">
    <property type="entry name" value="Thioredoxin-like"/>
    <property type="match status" value="1"/>
</dbReference>
<feature type="region of interest" description="Disordered" evidence="1">
    <location>
        <begin position="43"/>
        <end position="70"/>
    </location>
</feature>
<dbReference type="InterPro" id="IPR004045">
    <property type="entry name" value="Glutathione_S-Trfase_N"/>
</dbReference>
<evidence type="ECO:0000313" key="3">
    <source>
        <dbReference type="EMBL" id="KAK7293929.1"/>
    </source>
</evidence>
<dbReference type="Gene3D" id="3.40.30.10">
    <property type="entry name" value="Glutaredoxin"/>
    <property type="match status" value="1"/>
</dbReference>
<feature type="domain" description="GST N-terminal" evidence="2">
    <location>
        <begin position="79"/>
        <end position="124"/>
    </location>
</feature>
<protein>
    <recommendedName>
        <fullName evidence="2">GST N-terminal domain-containing protein</fullName>
    </recommendedName>
</protein>
<sequence>MLSKKRWLNVKAEFTRCINNELEKGDSAIIVYTRKVTISNGRLQRIRPQGKSMNDTTSSLSRPKGSDLDEEENDLFSYGLTYGYKAVNLLKGEHSCLEFLELDPLGSVPVLVDGHVVLANSFTIIMVNHPFFLFLLCL</sequence>
<name>A0AAN9PE00_CLITE</name>
<reference evidence="3 4" key="1">
    <citation type="submission" date="2024-01" db="EMBL/GenBank/DDBJ databases">
        <title>The genomes of 5 underutilized Papilionoideae crops provide insights into root nodulation and disease resistance.</title>
        <authorList>
            <person name="Yuan L."/>
        </authorList>
    </citation>
    <scope>NUCLEOTIDE SEQUENCE [LARGE SCALE GENOMIC DNA]</scope>
    <source>
        <strain evidence="3">LY-2023</strain>
        <tissue evidence="3">Leaf</tissue>
    </source>
</reference>
<dbReference type="InterPro" id="IPR036249">
    <property type="entry name" value="Thioredoxin-like_sf"/>
</dbReference>
<gene>
    <name evidence="3" type="ORF">RJT34_16809</name>
</gene>
<accession>A0AAN9PE00</accession>
<dbReference type="Pfam" id="PF02798">
    <property type="entry name" value="GST_N"/>
    <property type="match status" value="1"/>
</dbReference>
<dbReference type="Proteomes" id="UP001359559">
    <property type="component" value="Unassembled WGS sequence"/>
</dbReference>
<evidence type="ECO:0000313" key="4">
    <source>
        <dbReference type="Proteomes" id="UP001359559"/>
    </source>
</evidence>